<evidence type="ECO:0000256" key="1">
    <source>
        <dbReference type="ARBA" id="ARBA00008361"/>
    </source>
</evidence>
<dbReference type="InterPro" id="IPR013216">
    <property type="entry name" value="Methyltransf_11"/>
</dbReference>
<sequence length="293" mass="34121">MRLKKPIRNKYISSGERLEFYDFSNVTIEHLHRYAIANDFVKSKVVLDIASGEGYGSNILSTTAAQVIGVDIDIESIKNANKKYAKNNLKYILGSADNIPLESNSIDIVVSFETIEHHDKHEEMMLEIKRVLKQEGILIMSSPDKKYYTDLSGQINPFHIKELYFEEFKTLVNNYFNKTTFLFQKAYNFNSFVSEQNNFDITIYSGDNTKIEETINQPLYNIVIASDIAEIRIKPSFFNGKNITDLYFQKLFKEKLQIIHETISFRIGKIIVFPFFYIKKIMRKINRDKALNN</sequence>
<reference evidence="6" key="1">
    <citation type="submission" date="2017-06" db="EMBL/GenBank/DDBJ databases">
        <authorList>
            <person name="Varghese N."/>
            <person name="Submissions S."/>
        </authorList>
    </citation>
    <scope>NUCLEOTIDE SEQUENCE [LARGE SCALE GENOMIC DNA]</scope>
    <source>
        <strain evidence="6">DSM 27993</strain>
    </source>
</reference>
<accession>A0A238VR43</accession>
<dbReference type="PANTHER" id="PTHR44942">
    <property type="entry name" value="METHYLTRANSF_11 DOMAIN-CONTAINING PROTEIN"/>
    <property type="match status" value="1"/>
</dbReference>
<dbReference type="CDD" id="cd02440">
    <property type="entry name" value="AdoMet_MTases"/>
    <property type="match status" value="1"/>
</dbReference>
<dbReference type="GO" id="GO:0032259">
    <property type="term" value="P:methylation"/>
    <property type="evidence" value="ECO:0007669"/>
    <property type="project" value="UniProtKB-KW"/>
</dbReference>
<evidence type="ECO:0000256" key="3">
    <source>
        <dbReference type="ARBA" id="ARBA00022679"/>
    </source>
</evidence>
<evidence type="ECO:0000313" key="6">
    <source>
        <dbReference type="Proteomes" id="UP000198412"/>
    </source>
</evidence>
<dbReference type="PANTHER" id="PTHR44942:SF4">
    <property type="entry name" value="METHYLTRANSFERASE TYPE 11 DOMAIN-CONTAINING PROTEIN"/>
    <property type="match status" value="1"/>
</dbReference>
<dbReference type="Gene3D" id="3.40.50.150">
    <property type="entry name" value="Vaccinia Virus protein VP39"/>
    <property type="match status" value="1"/>
</dbReference>
<evidence type="ECO:0000259" key="4">
    <source>
        <dbReference type="Pfam" id="PF08241"/>
    </source>
</evidence>
<gene>
    <name evidence="5" type="ORF">SAMN04488111_0893</name>
</gene>
<keyword evidence="6" id="KW-1185">Reference proteome</keyword>
<keyword evidence="2 5" id="KW-0489">Methyltransferase</keyword>
<keyword evidence="3 5" id="KW-0808">Transferase</keyword>
<feature type="domain" description="Methyltransferase type 11" evidence="4">
    <location>
        <begin position="47"/>
        <end position="140"/>
    </location>
</feature>
<evidence type="ECO:0000313" key="5">
    <source>
        <dbReference type="EMBL" id="SNR36617.1"/>
    </source>
</evidence>
<name>A0A238VR43_9FLAO</name>
<dbReference type="EMBL" id="FZNX01000001">
    <property type="protein sequence ID" value="SNR36617.1"/>
    <property type="molecule type" value="Genomic_DNA"/>
</dbReference>
<dbReference type="InterPro" id="IPR051052">
    <property type="entry name" value="Diverse_substrate_MTase"/>
</dbReference>
<comment type="similarity">
    <text evidence="1">Belongs to the methyltransferase superfamily.</text>
</comment>
<dbReference type="InterPro" id="IPR029063">
    <property type="entry name" value="SAM-dependent_MTases_sf"/>
</dbReference>
<proteinExistence type="inferred from homology"/>
<dbReference type="Pfam" id="PF08241">
    <property type="entry name" value="Methyltransf_11"/>
    <property type="match status" value="1"/>
</dbReference>
<evidence type="ECO:0000256" key="2">
    <source>
        <dbReference type="ARBA" id="ARBA00022603"/>
    </source>
</evidence>
<protein>
    <submittedName>
        <fullName evidence="5">Methyltransferase domain-containing protein</fullName>
    </submittedName>
</protein>
<dbReference type="AlphaFoldDB" id="A0A238VR43"/>
<dbReference type="Proteomes" id="UP000198412">
    <property type="component" value="Unassembled WGS sequence"/>
</dbReference>
<dbReference type="SUPFAM" id="SSF53335">
    <property type="entry name" value="S-adenosyl-L-methionine-dependent methyltransferases"/>
    <property type="match status" value="1"/>
</dbReference>
<organism evidence="5 6">
    <name type="scientific">Lutibacter flavus</name>
    <dbReference type="NCBI Taxonomy" id="691689"/>
    <lineage>
        <taxon>Bacteria</taxon>
        <taxon>Pseudomonadati</taxon>
        <taxon>Bacteroidota</taxon>
        <taxon>Flavobacteriia</taxon>
        <taxon>Flavobacteriales</taxon>
        <taxon>Flavobacteriaceae</taxon>
        <taxon>Lutibacter</taxon>
    </lineage>
</organism>
<dbReference type="GO" id="GO:0008757">
    <property type="term" value="F:S-adenosylmethionine-dependent methyltransferase activity"/>
    <property type="evidence" value="ECO:0007669"/>
    <property type="project" value="InterPro"/>
</dbReference>
<dbReference type="RefSeq" id="WP_176420244.1">
    <property type="nucleotide sequence ID" value="NZ_FZNX01000001.1"/>
</dbReference>